<evidence type="ECO:0000313" key="1">
    <source>
        <dbReference type="EMBL" id="DAD68195.1"/>
    </source>
</evidence>
<reference evidence="1" key="1">
    <citation type="journal article" date="2021" name="Proc. Natl. Acad. Sci. U.S.A.">
        <title>A Catalog of Tens of Thousands of Viruses from Human Metagenomes Reveals Hidden Associations with Chronic Diseases.</title>
        <authorList>
            <person name="Tisza M.J."/>
            <person name="Buck C.B."/>
        </authorList>
    </citation>
    <scope>NUCLEOTIDE SEQUENCE</scope>
    <source>
        <strain evidence="1">CtrWS2</strain>
    </source>
</reference>
<accession>A0A8S5LEC1</accession>
<name>A0A8S5LEC1_9CAUD</name>
<organism evidence="1">
    <name type="scientific">Siphoviridae sp. ctrWS2</name>
    <dbReference type="NCBI Taxonomy" id="2823602"/>
    <lineage>
        <taxon>Viruses</taxon>
        <taxon>Duplodnaviria</taxon>
        <taxon>Heunggongvirae</taxon>
        <taxon>Uroviricota</taxon>
        <taxon>Caudoviricetes</taxon>
    </lineage>
</organism>
<sequence>MKKNKGFTTPCYMVVKDGNHANRLMIALKSIGDRKNYAIQEKVSYPCICGVSTHLISICELGELTSAGFINCEDNEKLFLSLAALRNDSDINQWFTDGEKWVISDIHSLLELKEYFQLIKFDYSKTHKATAEELIKHFNS</sequence>
<proteinExistence type="predicted"/>
<protein>
    <submittedName>
        <fullName evidence="1">Uncharacterized protein</fullName>
    </submittedName>
</protein>
<dbReference type="EMBL" id="BK014695">
    <property type="protein sequence ID" value="DAD68195.1"/>
    <property type="molecule type" value="Genomic_DNA"/>
</dbReference>